<dbReference type="AlphaFoldDB" id="A0A150JAR7"/>
<feature type="transmembrane region" description="Helical" evidence="9">
    <location>
        <begin position="288"/>
        <end position="307"/>
    </location>
</feature>
<dbReference type="InterPro" id="IPR002229">
    <property type="entry name" value="RhesusRHD"/>
</dbReference>
<evidence type="ECO:0000313" key="12">
    <source>
        <dbReference type="Proteomes" id="UP000075578"/>
    </source>
</evidence>
<feature type="transmembrane region" description="Helical" evidence="9">
    <location>
        <begin position="12"/>
        <end position="35"/>
    </location>
</feature>
<feature type="transmembrane region" description="Helical" evidence="9">
    <location>
        <begin position="203"/>
        <end position="220"/>
    </location>
</feature>
<comment type="similarity">
    <text evidence="2 9">Belongs to the ammonia transporter channel (TC 1.A.11.2) family.</text>
</comment>
<dbReference type="PANTHER" id="PTHR11730">
    <property type="entry name" value="AMMONIUM TRANSPORTER"/>
    <property type="match status" value="1"/>
</dbReference>
<feature type="transmembrane region" description="Helical" evidence="9">
    <location>
        <begin position="352"/>
        <end position="374"/>
    </location>
</feature>
<evidence type="ECO:0000256" key="2">
    <source>
        <dbReference type="ARBA" id="ARBA00005887"/>
    </source>
</evidence>
<gene>
    <name evidence="11" type="ORF">AMQ74_00137</name>
</gene>
<feature type="transmembrane region" description="Helical" evidence="9">
    <location>
        <begin position="265"/>
        <end position="282"/>
    </location>
</feature>
<dbReference type="InterPro" id="IPR024041">
    <property type="entry name" value="NH4_transpt_AmtB-like_dom"/>
</dbReference>
<dbReference type="NCBIfam" id="TIGR00836">
    <property type="entry name" value="amt"/>
    <property type="match status" value="1"/>
</dbReference>
<dbReference type="PANTHER" id="PTHR11730:SF6">
    <property type="entry name" value="AMMONIUM TRANSPORTER"/>
    <property type="match status" value="1"/>
</dbReference>
<organism evidence="11 12">
    <name type="scientific">Candidatus Methanofastidiosum methylothiophilum</name>
    <dbReference type="NCBI Taxonomy" id="1705564"/>
    <lineage>
        <taxon>Archaea</taxon>
        <taxon>Methanobacteriati</taxon>
        <taxon>Methanobacteriota</taxon>
        <taxon>Stenosarchaea group</taxon>
        <taxon>Candidatus Methanofastidiosia</taxon>
        <taxon>Candidatus Methanofastidiosales</taxon>
        <taxon>Candidatus Methanofastidiosaceae</taxon>
        <taxon>Candidatus Methanofastidiosum</taxon>
    </lineage>
</organism>
<keyword evidence="4 9" id="KW-0812">Transmembrane</keyword>
<feature type="transmembrane region" description="Helical" evidence="9">
    <location>
        <begin position="127"/>
        <end position="149"/>
    </location>
</feature>
<evidence type="ECO:0000259" key="10">
    <source>
        <dbReference type="Pfam" id="PF00909"/>
    </source>
</evidence>
<comment type="caution">
    <text evidence="11">The sequence shown here is derived from an EMBL/GenBank/DDBJ whole genome shotgun (WGS) entry which is preliminary data.</text>
</comment>
<evidence type="ECO:0000256" key="9">
    <source>
        <dbReference type="RuleBase" id="RU362002"/>
    </source>
</evidence>
<feature type="transmembrane region" description="Helical" evidence="9">
    <location>
        <begin position="94"/>
        <end position="115"/>
    </location>
</feature>
<dbReference type="Proteomes" id="UP000075578">
    <property type="component" value="Unassembled WGS sequence"/>
</dbReference>
<feature type="transmembrane region" description="Helical" evidence="9">
    <location>
        <begin position="161"/>
        <end position="182"/>
    </location>
</feature>
<evidence type="ECO:0000256" key="1">
    <source>
        <dbReference type="ARBA" id="ARBA00004141"/>
    </source>
</evidence>
<evidence type="ECO:0000256" key="4">
    <source>
        <dbReference type="ARBA" id="ARBA00022692"/>
    </source>
</evidence>
<dbReference type="InterPro" id="IPR018047">
    <property type="entry name" value="Ammonium_transpt_CS"/>
</dbReference>
<evidence type="ECO:0000313" key="11">
    <source>
        <dbReference type="EMBL" id="KYC54168.1"/>
    </source>
</evidence>
<name>A0A150JAR7_9EURY</name>
<dbReference type="InterPro" id="IPR029020">
    <property type="entry name" value="Ammonium/urea_transptr"/>
</dbReference>
<comment type="subcellular location">
    <subcellularLocation>
        <location evidence="9">Cell membrane</location>
        <topology evidence="9">Multi-pass membrane protein</topology>
    </subcellularLocation>
    <subcellularLocation>
        <location evidence="1">Membrane</location>
        <topology evidence="1">Multi-pass membrane protein</topology>
    </subcellularLocation>
</comment>
<dbReference type="SUPFAM" id="SSF111352">
    <property type="entry name" value="Ammonium transporter"/>
    <property type="match status" value="1"/>
</dbReference>
<accession>A0A150JAR7</accession>
<evidence type="ECO:0000256" key="7">
    <source>
        <dbReference type="ARBA" id="ARBA00023177"/>
    </source>
</evidence>
<dbReference type="PATRIC" id="fig|1705564.3.peg.137"/>
<dbReference type="GO" id="GO:0097272">
    <property type="term" value="P:ammonium homeostasis"/>
    <property type="evidence" value="ECO:0007669"/>
    <property type="project" value="TreeGrafter"/>
</dbReference>
<dbReference type="PROSITE" id="PS01219">
    <property type="entry name" value="AMMONIUM_TRANSP"/>
    <property type="match status" value="1"/>
</dbReference>
<keyword evidence="7 9" id="KW-0924">Ammonia transport</keyword>
<dbReference type="GO" id="GO:0008519">
    <property type="term" value="F:ammonium channel activity"/>
    <property type="evidence" value="ECO:0007669"/>
    <property type="project" value="InterPro"/>
</dbReference>
<feature type="domain" description="Ammonium transporter AmtB-like" evidence="10">
    <location>
        <begin position="11"/>
        <end position="404"/>
    </location>
</feature>
<dbReference type="Gene3D" id="1.10.3430.10">
    <property type="entry name" value="Ammonium transporter AmtB like domains"/>
    <property type="match status" value="1"/>
</dbReference>
<dbReference type="Pfam" id="PF00909">
    <property type="entry name" value="Ammonium_transp"/>
    <property type="match status" value="1"/>
</dbReference>
<dbReference type="GO" id="GO:0005886">
    <property type="term" value="C:plasma membrane"/>
    <property type="evidence" value="ECO:0007669"/>
    <property type="project" value="UniProtKB-SubCell"/>
</dbReference>
<sequence length="410" mass="42934">MSMEINLLDTAWVLIASFLVFIMHLGFTTIEAGFARSKNTISIITKNIFTVVMGSIVFMIIGFTLAFSGTGSFIGDLSYFMINGLNSDPWPGLLIPAMAFFLFQAMFAATSATIVSGAIAERMKFSAYIIISVILVALIYPIIAHWVWGGGWLASMGFHDFAGSTVVHSVGGWTALASVLILGPRFGKFDEKGRPQAIAGHNIGLASIGCLLLWFGWFGFNAGSELAFDTKVPLIALTTNMAAAGGGLSALIVSWLKGGKPDGGMFLNGILAGLVAITAGCAVVSPQWALVIGILGGIIVVYAVDFIESKLKIDDPVGAISVHGCCGVFGTICVGLFSSSNGLITTGSSSQLIVQLIGAGATFGLVFVSALAIVKVLDLTMGLRVPAEVEIKGLDVTEFGGDAYPDFLKM</sequence>
<feature type="transmembrane region" description="Helical" evidence="9">
    <location>
        <begin position="319"/>
        <end position="340"/>
    </location>
</feature>
<dbReference type="EMBL" id="LNGD01000004">
    <property type="protein sequence ID" value="KYC54168.1"/>
    <property type="molecule type" value="Genomic_DNA"/>
</dbReference>
<evidence type="ECO:0000256" key="3">
    <source>
        <dbReference type="ARBA" id="ARBA00022448"/>
    </source>
</evidence>
<feature type="transmembrane region" description="Helical" evidence="9">
    <location>
        <begin position="232"/>
        <end position="253"/>
    </location>
</feature>
<evidence type="ECO:0000256" key="5">
    <source>
        <dbReference type="ARBA" id="ARBA00022989"/>
    </source>
</evidence>
<keyword evidence="5 9" id="KW-1133">Transmembrane helix</keyword>
<keyword evidence="3 9" id="KW-0813">Transport</keyword>
<dbReference type="PRINTS" id="PR00342">
    <property type="entry name" value="RHESUSRHD"/>
</dbReference>
<evidence type="ECO:0000256" key="8">
    <source>
        <dbReference type="ARBA" id="ARBA00045370"/>
    </source>
</evidence>
<feature type="transmembrane region" description="Helical" evidence="9">
    <location>
        <begin position="47"/>
        <end position="74"/>
    </location>
</feature>
<reference evidence="11 12" key="1">
    <citation type="journal article" date="2016" name="ISME J.">
        <title>Chasing the elusive Euryarchaeota class WSA2: genomes reveal a uniquely fastidious methyl-reducing methanogen.</title>
        <authorList>
            <person name="Nobu M.K."/>
            <person name="Narihiro T."/>
            <person name="Kuroda K."/>
            <person name="Mei R."/>
            <person name="Liu W.T."/>
        </authorList>
    </citation>
    <scope>NUCLEOTIDE SEQUENCE [LARGE SCALE GENOMIC DNA]</scope>
    <source>
        <strain evidence="11">U1lsi0528_Bin089</strain>
    </source>
</reference>
<evidence type="ECO:0000256" key="6">
    <source>
        <dbReference type="ARBA" id="ARBA00023136"/>
    </source>
</evidence>
<comment type="function">
    <text evidence="8">Involved in the uptake of ammonium/ammonia (NH(4)(+)/NH(3)). Transport is electrogenic.</text>
</comment>
<dbReference type="InterPro" id="IPR001905">
    <property type="entry name" value="Ammonium_transpt"/>
</dbReference>
<protein>
    <recommendedName>
        <fullName evidence="9">Ammonium transporter</fullName>
    </recommendedName>
</protein>
<proteinExistence type="inferred from homology"/>
<keyword evidence="6 9" id="KW-0472">Membrane</keyword>